<comment type="caution">
    <text evidence="3">The sequence shown here is derived from an EMBL/GenBank/DDBJ whole genome shotgun (WGS) entry which is preliminary data.</text>
</comment>
<reference evidence="3 4" key="1">
    <citation type="submission" date="2016-12" db="EMBL/GenBank/DDBJ databases">
        <title>The draft genome sequence of Actinophytocola xinjiangensis.</title>
        <authorList>
            <person name="Wang W."/>
            <person name="Yuan L."/>
        </authorList>
    </citation>
    <scope>NUCLEOTIDE SEQUENCE [LARGE SCALE GENOMIC DNA]</scope>
    <source>
        <strain evidence="3 4">CGMCC 4.4663</strain>
    </source>
</reference>
<feature type="transmembrane region" description="Helical" evidence="2">
    <location>
        <begin position="50"/>
        <end position="71"/>
    </location>
</feature>
<dbReference type="Proteomes" id="UP000185696">
    <property type="component" value="Unassembled WGS sequence"/>
</dbReference>
<keyword evidence="2" id="KW-0812">Transmembrane</keyword>
<dbReference type="EMBL" id="MSIF01000014">
    <property type="protein sequence ID" value="OLF07729.1"/>
    <property type="molecule type" value="Genomic_DNA"/>
</dbReference>
<organism evidence="3 4">
    <name type="scientific">Actinophytocola xinjiangensis</name>
    <dbReference type="NCBI Taxonomy" id="485602"/>
    <lineage>
        <taxon>Bacteria</taxon>
        <taxon>Bacillati</taxon>
        <taxon>Actinomycetota</taxon>
        <taxon>Actinomycetes</taxon>
        <taxon>Pseudonocardiales</taxon>
        <taxon>Pseudonocardiaceae</taxon>
    </lineage>
</organism>
<evidence type="ECO:0000313" key="4">
    <source>
        <dbReference type="Proteomes" id="UP000185696"/>
    </source>
</evidence>
<dbReference type="InterPro" id="IPR036259">
    <property type="entry name" value="MFS_trans_sf"/>
</dbReference>
<dbReference type="RefSeq" id="WP_075135570.1">
    <property type="nucleotide sequence ID" value="NZ_MSIF01000014.1"/>
</dbReference>
<dbReference type="Pfam" id="PF07690">
    <property type="entry name" value="MFS_1"/>
    <property type="match status" value="1"/>
</dbReference>
<dbReference type="PANTHER" id="PTHR23542:SF1">
    <property type="entry name" value="MAJOR FACILITATOR SUPERFAMILY (MFS) PROFILE DOMAIN-CONTAINING PROTEIN"/>
    <property type="match status" value="1"/>
</dbReference>
<feature type="transmembrane region" description="Helical" evidence="2">
    <location>
        <begin position="148"/>
        <end position="172"/>
    </location>
</feature>
<dbReference type="OrthoDB" id="5171875at2"/>
<feature type="transmembrane region" description="Helical" evidence="2">
    <location>
        <begin position="178"/>
        <end position="199"/>
    </location>
</feature>
<feature type="transmembrane region" description="Helical" evidence="2">
    <location>
        <begin position="371"/>
        <end position="391"/>
    </location>
</feature>
<evidence type="ECO:0000256" key="1">
    <source>
        <dbReference type="SAM" id="MobiDB-lite"/>
    </source>
</evidence>
<feature type="transmembrane region" description="Helical" evidence="2">
    <location>
        <begin position="254"/>
        <end position="275"/>
    </location>
</feature>
<protein>
    <submittedName>
        <fullName evidence="3">MFS transporter</fullName>
    </submittedName>
</protein>
<dbReference type="SUPFAM" id="SSF103473">
    <property type="entry name" value="MFS general substrate transporter"/>
    <property type="match status" value="1"/>
</dbReference>
<sequence>MSHTARFSDYRVALTTPGAGWPVLTSLLARMPIAMIGLSLLLYVQRETGSFAVAGAVSAGSLTGVALGAVVQGRIMDRRGPTVPLLVTVSLFVIAVTAAVLAVETGQSSVVLVLLGGLVGLTEPMVGAASRSLWVHLVPAGPVRHAAYAYEAISLEVFFILGPALAGVLVAAPWAGTGVVLGAVCMVVGSVGFALTPAVRRVRPVRVSAGRLLGALAYPGMRTVALAALGFGITVGFVEVAVPAVATEAGRAPLGGVLLALWSLSSVAFGLYYAVRPWPRPMHLRLPVLLGLFALLVAPMAIPTNLLWLALAMLVAGVWITPQSTTHSTTIEIVAPRGLATEAFGWVVTSVTIGLAAGHSTSGYLVEHVGIPSAFLAASAAGTLIAVLVWLRRDTIAEPVNDPDAENRPDAEPDPDPEPETAAAN</sequence>
<evidence type="ECO:0000313" key="3">
    <source>
        <dbReference type="EMBL" id="OLF07729.1"/>
    </source>
</evidence>
<feature type="transmembrane region" description="Helical" evidence="2">
    <location>
        <begin position="109"/>
        <end position="127"/>
    </location>
</feature>
<feature type="region of interest" description="Disordered" evidence="1">
    <location>
        <begin position="399"/>
        <end position="425"/>
    </location>
</feature>
<gene>
    <name evidence="3" type="ORF">BLA60_25680</name>
</gene>
<dbReference type="AlphaFoldDB" id="A0A7Z0WJP4"/>
<dbReference type="Gene3D" id="1.20.1250.20">
    <property type="entry name" value="MFS general substrate transporter like domains"/>
    <property type="match status" value="1"/>
</dbReference>
<feature type="transmembrane region" description="Helical" evidence="2">
    <location>
        <begin position="343"/>
        <end position="365"/>
    </location>
</feature>
<evidence type="ECO:0000256" key="2">
    <source>
        <dbReference type="SAM" id="Phobius"/>
    </source>
</evidence>
<keyword evidence="2" id="KW-0472">Membrane</keyword>
<dbReference type="GO" id="GO:0022857">
    <property type="term" value="F:transmembrane transporter activity"/>
    <property type="evidence" value="ECO:0007669"/>
    <property type="project" value="InterPro"/>
</dbReference>
<accession>A0A7Z0WJP4</accession>
<feature type="transmembrane region" description="Helical" evidence="2">
    <location>
        <begin position="21"/>
        <end position="44"/>
    </location>
</feature>
<feature type="transmembrane region" description="Helical" evidence="2">
    <location>
        <begin position="83"/>
        <end position="103"/>
    </location>
</feature>
<keyword evidence="2" id="KW-1133">Transmembrane helix</keyword>
<keyword evidence="4" id="KW-1185">Reference proteome</keyword>
<feature type="transmembrane region" description="Helical" evidence="2">
    <location>
        <begin position="220"/>
        <end position="242"/>
    </location>
</feature>
<dbReference type="InterPro" id="IPR011701">
    <property type="entry name" value="MFS"/>
</dbReference>
<dbReference type="PANTHER" id="PTHR23542">
    <property type="match status" value="1"/>
</dbReference>
<proteinExistence type="predicted"/>
<name>A0A7Z0WJP4_9PSEU</name>